<evidence type="ECO:0000313" key="1">
    <source>
        <dbReference type="EMBL" id="JAE05532.1"/>
    </source>
</evidence>
<reference evidence="1" key="1">
    <citation type="submission" date="2014-09" db="EMBL/GenBank/DDBJ databases">
        <authorList>
            <person name="Magalhaes I.L.F."/>
            <person name="Oliveira U."/>
            <person name="Santos F.R."/>
            <person name="Vidigal T.H.D.A."/>
            <person name="Brescovit A.D."/>
            <person name="Santos A.J."/>
        </authorList>
    </citation>
    <scope>NUCLEOTIDE SEQUENCE</scope>
    <source>
        <tissue evidence="1">Shoot tissue taken approximately 20 cm above the soil surface</tissue>
    </source>
</reference>
<reference evidence="1" key="2">
    <citation type="journal article" date="2015" name="Data Brief">
        <title>Shoot transcriptome of the giant reed, Arundo donax.</title>
        <authorList>
            <person name="Barrero R.A."/>
            <person name="Guerrero F.D."/>
            <person name="Moolhuijzen P."/>
            <person name="Goolsby J.A."/>
            <person name="Tidwell J."/>
            <person name="Bellgard S.E."/>
            <person name="Bellgard M.I."/>
        </authorList>
    </citation>
    <scope>NUCLEOTIDE SEQUENCE</scope>
    <source>
        <tissue evidence="1">Shoot tissue taken approximately 20 cm above the soil surface</tissue>
    </source>
</reference>
<dbReference type="AlphaFoldDB" id="A0A0A9EZN8"/>
<protein>
    <submittedName>
        <fullName evidence="1">Uncharacterized protein</fullName>
    </submittedName>
</protein>
<dbReference type="EMBL" id="GBRH01192364">
    <property type="protein sequence ID" value="JAE05532.1"/>
    <property type="molecule type" value="Transcribed_RNA"/>
</dbReference>
<name>A0A0A9EZN8_ARUDO</name>
<sequence>MEWHILRISANHLIHYDHVFNMYNTMPNKICFKNLCISGF</sequence>
<proteinExistence type="predicted"/>
<organism evidence="1">
    <name type="scientific">Arundo donax</name>
    <name type="common">Giant reed</name>
    <name type="synonym">Donax arundinaceus</name>
    <dbReference type="NCBI Taxonomy" id="35708"/>
    <lineage>
        <taxon>Eukaryota</taxon>
        <taxon>Viridiplantae</taxon>
        <taxon>Streptophyta</taxon>
        <taxon>Embryophyta</taxon>
        <taxon>Tracheophyta</taxon>
        <taxon>Spermatophyta</taxon>
        <taxon>Magnoliopsida</taxon>
        <taxon>Liliopsida</taxon>
        <taxon>Poales</taxon>
        <taxon>Poaceae</taxon>
        <taxon>PACMAD clade</taxon>
        <taxon>Arundinoideae</taxon>
        <taxon>Arundineae</taxon>
        <taxon>Arundo</taxon>
    </lineage>
</organism>
<accession>A0A0A9EZN8</accession>